<comment type="caution">
    <text evidence="7">The sequence shown here is derived from an EMBL/GenBank/DDBJ whole genome shotgun (WGS) entry which is preliminary data.</text>
</comment>
<proteinExistence type="inferred from homology"/>
<dbReference type="InterPro" id="IPR008952">
    <property type="entry name" value="Tetraspanin_EC2_sf"/>
</dbReference>
<dbReference type="PRINTS" id="PR00259">
    <property type="entry name" value="TMFOUR"/>
</dbReference>
<accession>A0ABP0EW72</accession>
<feature type="transmembrane region" description="Helical" evidence="6">
    <location>
        <begin position="20"/>
        <end position="42"/>
    </location>
</feature>
<dbReference type="PANTHER" id="PTHR19282:SF519">
    <property type="entry name" value="TETRASPANIN"/>
    <property type="match status" value="1"/>
</dbReference>
<comment type="similarity">
    <text evidence="2 6">Belongs to the tetraspanin (TM4SF) family.</text>
</comment>
<protein>
    <recommendedName>
        <fullName evidence="6">Tetraspanin</fullName>
    </recommendedName>
</protein>
<keyword evidence="5 6" id="KW-0472">Membrane</keyword>
<keyword evidence="4 6" id="KW-1133">Transmembrane helix</keyword>
<evidence type="ECO:0000256" key="4">
    <source>
        <dbReference type="ARBA" id="ARBA00022989"/>
    </source>
</evidence>
<evidence type="ECO:0000313" key="7">
    <source>
        <dbReference type="EMBL" id="CAK8671678.1"/>
    </source>
</evidence>
<dbReference type="Proteomes" id="UP001642483">
    <property type="component" value="Unassembled WGS sequence"/>
</dbReference>
<evidence type="ECO:0000256" key="5">
    <source>
        <dbReference type="ARBA" id="ARBA00023136"/>
    </source>
</evidence>
<gene>
    <name evidence="7" type="ORF">CVLEPA_LOCUS724</name>
</gene>
<name>A0ABP0EW72_CLALP</name>
<feature type="transmembrane region" description="Helical" evidence="6">
    <location>
        <begin position="62"/>
        <end position="86"/>
    </location>
</feature>
<evidence type="ECO:0000256" key="1">
    <source>
        <dbReference type="ARBA" id="ARBA00004141"/>
    </source>
</evidence>
<dbReference type="EMBL" id="CAWYQH010000001">
    <property type="protein sequence ID" value="CAK8671678.1"/>
    <property type="molecule type" value="Genomic_DNA"/>
</dbReference>
<dbReference type="PANTHER" id="PTHR19282">
    <property type="entry name" value="TETRASPANIN"/>
    <property type="match status" value="1"/>
</dbReference>
<evidence type="ECO:0000256" key="6">
    <source>
        <dbReference type="RuleBase" id="RU361218"/>
    </source>
</evidence>
<evidence type="ECO:0000256" key="3">
    <source>
        <dbReference type="ARBA" id="ARBA00022692"/>
    </source>
</evidence>
<feature type="transmembrane region" description="Helical" evidence="6">
    <location>
        <begin position="98"/>
        <end position="120"/>
    </location>
</feature>
<keyword evidence="3 6" id="KW-0812">Transmembrane</keyword>
<sequence length="268" mass="28909">MPVDKQKMNCCEKLSKRSLIALNSICMLSALIAIIGGVVVKINLGSYLNHLAVGNLKTATEFLATAPIVFIILGCFITVISLLGCCGAHLENLFLLKVYKVTLLLVLSALAVTAALTFTFKSSVQQALFIALTNFFHTYNNTREVMDLIQTNIDCCGVNSSLDWNYNDIWKERAQEIADRDNLILGTSPVPDSCCIDIEAGCGLANSAEDVSTGIYTDGCAGKFWNYLSANGDTIGISGLVVAAILLCSIVFTCFVINYVDESGDFVI</sequence>
<feature type="transmembrane region" description="Helical" evidence="6">
    <location>
        <begin position="235"/>
        <end position="260"/>
    </location>
</feature>
<dbReference type="InterPro" id="IPR000301">
    <property type="entry name" value="Tetraspanin_animals"/>
</dbReference>
<reference evidence="7 8" key="1">
    <citation type="submission" date="2024-02" db="EMBL/GenBank/DDBJ databases">
        <authorList>
            <person name="Daric V."/>
            <person name="Darras S."/>
        </authorList>
    </citation>
    <scope>NUCLEOTIDE SEQUENCE [LARGE SCALE GENOMIC DNA]</scope>
</reference>
<evidence type="ECO:0000313" key="8">
    <source>
        <dbReference type="Proteomes" id="UP001642483"/>
    </source>
</evidence>
<comment type="subcellular location">
    <subcellularLocation>
        <location evidence="1 6">Membrane</location>
        <topology evidence="1 6">Multi-pass membrane protein</topology>
    </subcellularLocation>
</comment>
<organism evidence="7 8">
    <name type="scientific">Clavelina lepadiformis</name>
    <name type="common">Light-bulb sea squirt</name>
    <name type="synonym">Ascidia lepadiformis</name>
    <dbReference type="NCBI Taxonomy" id="159417"/>
    <lineage>
        <taxon>Eukaryota</taxon>
        <taxon>Metazoa</taxon>
        <taxon>Chordata</taxon>
        <taxon>Tunicata</taxon>
        <taxon>Ascidiacea</taxon>
        <taxon>Aplousobranchia</taxon>
        <taxon>Clavelinidae</taxon>
        <taxon>Clavelina</taxon>
    </lineage>
</organism>
<dbReference type="PIRSF" id="PIRSF002419">
    <property type="entry name" value="Tetraspanin"/>
    <property type="match status" value="1"/>
</dbReference>
<keyword evidence="8" id="KW-1185">Reference proteome</keyword>
<dbReference type="CDD" id="cd03127">
    <property type="entry name" value="tetraspanin_LEL"/>
    <property type="match status" value="1"/>
</dbReference>
<dbReference type="Pfam" id="PF00335">
    <property type="entry name" value="Tetraspanin"/>
    <property type="match status" value="1"/>
</dbReference>
<dbReference type="SUPFAM" id="SSF48652">
    <property type="entry name" value="Tetraspanin"/>
    <property type="match status" value="1"/>
</dbReference>
<dbReference type="InterPro" id="IPR018499">
    <property type="entry name" value="Tetraspanin/Peripherin"/>
</dbReference>
<evidence type="ECO:0000256" key="2">
    <source>
        <dbReference type="ARBA" id="ARBA00006840"/>
    </source>
</evidence>
<dbReference type="Gene3D" id="1.10.1450.10">
    <property type="entry name" value="Tetraspanin"/>
    <property type="match status" value="1"/>
</dbReference>